<comment type="caution">
    <text evidence="2">The sequence shown here is derived from an EMBL/GenBank/DDBJ whole genome shotgun (WGS) entry which is preliminary data.</text>
</comment>
<evidence type="ECO:0000313" key="3">
    <source>
        <dbReference type="Proteomes" id="UP000537204"/>
    </source>
</evidence>
<reference evidence="2 3" key="1">
    <citation type="submission" date="2020-08" db="EMBL/GenBank/DDBJ databases">
        <title>Genomic Encyclopedia of Type Strains, Phase IV (KMG-V): Genome sequencing to study the core and pangenomes of soil and plant-associated prokaryotes.</title>
        <authorList>
            <person name="Whitman W."/>
        </authorList>
    </citation>
    <scope>NUCLEOTIDE SEQUENCE [LARGE SCALE GENOMIC DNA]</scope>
    <source>
        <strain evidence="2 3">S3M1</strain>
    </source>
</reference>
<dbReference type="GO" id="GO:0047372">
    <property type="term" value="F:monoacylglycerol lipase activity"/>
    <property type="evidence" value="ECO:0007669"/>
    <property type="project" value="TreeGrafter"/>
</dbReference>
<dbReference type="SUPFAM" id="SSF53474">
    <property type="entry name" value="alpha/beta-Hydrolases"/>
    <property type="match status" value="1"/>
</dbReference>
<sequence length="281" mass="31240">MTSYNHFTVPNQFVEAAGIRFAYRKFGQETGIPIILFGHFRSNMENWDPAVTNGLAKDRPVILFSNAGIGLTNGTTPDTVAEMAKDAILFIDALGFKQVDLLGFSLGGFIAQQITLERPDLVRKLVLGGTGPEGGQDMLTYIPEVTRVATNAVPVLEDFLYLFFPQDETSQNAGKKFWERRHQRKTDLEPATSPAVMQAQANAIGAWGIPNPAYPRLKEIKKPVLIANGYNDLMVPTINSYILFQHILNSKLILYPNSGHGFLFQFPQEFVTDVTLFLDQA</sequence>
<dbReference type="PANTHER" id="PTHR43798">
    <property type="entry name" value="MONOACYLGLYCEROL LIPASE"/>
    <property type="match status" value="1"/>
</dbReference>
<evidence type="ECO:0000259" key="1">
    <source>
        <dbReference type="Pfam" id="PF00561"/>
    </source>
</evidence>
<feature type="domain" description="AB hydrolase-1" evidence="1">
    <location>
        <begin position="43"/>
        <end position="265"/>
    </location>
</feature>
<dbReference type="EMBL" id="JACHCE010000001">
    <property type="protein sequence ID" value="MBB5635080.1"/>
    <property type="molecule type" value="Genomic_DNA"/>
</dbReference>
<dbReference type="InterPro" id="IPR029058">
    <property type="entry name" value="AB_hydrolase_fold"/>
</dbReference>
<dbReference type="GO" id="GO:0046464">
    <property type="term" value="P:acylglycerol catabolic process"/>
    <property type="evidence" value="ECO:0007669"/>
    <property type="project" value="TreeGrafter"/>
</dbReference>
<dbReference type="PANTHER" id="PTHR43798:SF5">
    <property type="entry name" value="MONOACYLGLYCEROL LIPASE ABHD6"/>
    <property type="match status" value="1"/>
</dbReference>
<dbReference type="RefSeq" id="WP_183879408.1">
    <property type="nucleotide sequence ID" value="NZ_JACHCE010000001.1"/>
</dbReference>
<dbReference type="PRINTS" id="PR00111">
    <property type="entry name" value="ABHYDROLASE"/>
</dbReference>
<organism evidence="2 3">
    <name type="scientific">Pedobacter cryoconitis</name>
    <dbReference type="NCBI Taxonomy" id="188932"/>
    <lineage>
        <taxon>Bacteria</taxon>
        <taxon>Pseudomonadati</taxon>
        <taxon>Bacteroidota</taxon>
        <taxon>Sphingobacteriia</taxon>
        <taxon>Sphingobacteriales</taxon>
        <taxon>Sphingobacteriaceae</taxon>
        <taxon>Pedobacter</taxon>
    </lineage>
</organism>
<protein>
    <submittedName>
        <fullName evidence="2">Pimeloyl-ACP methyl ester carboxylesterase</fullName>
    </submittedName>
</protein>
<dbReference type="Pfam" id="PF00561">
    <property type="entry name" value="Abhydrolase_1"/>
    <property type="match status" value="1"/>
</dbReference>
<gene>
    <name evidence="2" type="ORF">HDE68_000965</name>
</gene>
<accession>A0A7W9DZ15</accession>
<dbReference type="InterPro" id="IPR000073">
    <property type="entry name" value="AB_hydrolase_1"/>
</dbReference>
<dbReference type="AlphaFoldDB" id="A0A7W9DZ15"/>
<dbReference type="InterPro" id="IPR050266">
    <property type="entry name" value="AB_hydrolase_sf"/>
</dbReference>
<dbReference type="Gene3D" id="3.40.50.1820">
    <property type="entry name" value="alpha/beta hydrolase"/>
    <property type="match status" value="1"/>
</dbReference>
<name>A0A7W9DZ15_9SPHI</name>
<dbReference type="GO" id="GO:0016020">
    <property type="term" value="C:membrane"/>
    <property type="evidence" value="ECO:0007669"/>
    <property type="project" value="TreeGrafter"/>
</dbReference>
<proteinExistence type="predicted"/>
<dbReference type="Proteomes" id="UP000537204">
    <property type="component" value="Unassembled WGS sequence"/>
</dbReference>
<evidence type="ECO:0000313" key="2">
    <source>
        <dbReference type="EMBL" id="MBB5635080.1"/>
    </source>
</evidence>